<comment type="caution">
    <text evidence="3">The sequence shown here is derived from an EMBL/GenBank/DDBJ whole genome shotgun (WGS) entry which is preliminary data.</text>
</comment>
<evidence type="ECO:0000256" key="2">
    <source>
        <dbReference type="RuleBase" id="RU361156"/>
    </source>
</evidence>
<evidence type="ECO:0000313" key="4">
    <source>
        <dbReference type="Proteomes" id="UP001165065"/>
    </source>
</evidence>
<dbReference type="OrthoDB" id="443318at2759"/>
<dbReference type="Gene3D" id="3.40.50.1820">
    <property type="entry name" value="alpha/beta hydrolase"/>
    <property type="match status" value="1"/>
</dbReference>
<name>A0A9W7GK55_9STRA</name>
<reference evidence="4" key="1">
    <citation type="journal article" date="2023" name="Commun. Biol.">
        <title>Genome analysis of Parmales, the sister group of diatoms, reveals the evolutionary specialization of diatoms from phago-mixotrophs to photoautotrophs.</title>
        <authorList>
            <person name="Ban H."/>
            <person name="Sato S."/>
            <person name="Yoshikawa S."/>
            <person name="Yamada K."/>
            <person name="Nakamura Y."/>
            <person name="Ichinomiya M."/>
            <person name="Sato N."/>
            <person name="Blanc-Mathieu R."/>
            <person name="Endo H."/>
            <person name="Kuwata A."/>
            <person name="Ogata H."/>
        </authorList>
    </citation>
    <scope>NUCLEOTIDE SEQUENCE [LARGE SCALE GENOMIC DNA]</scope>
</reference>
<comment type="similarity">
    <text evidence="1 2">Belongs to the peptidase S10 family.</text>
</comment>
<protein>
    <recommendedName>
        <fullName evidence="2">Carboxypeptidase</fullName>
        <ecNumber evidence="2">3.4.16.-</ecNumber>
    </recommendedName>
</protein>
<proteinExistence type="inferred from homology"/>
<accession>A0A9W7GK55</accession>
<dbReference type="PANTHER" id="PTHR11802:SF201">
    <property type="entry name" value="CARBOXYPEPTIDASE"/>
    <property type="match status" value="1"/>
</dbReference>
<keyword evidence="2" id="KW-0378">Hydrolase</keyword>
<dbReference type="SUPFAM" id="SSF53474">
    <property type="entry name" value="alpha/beta-Hydrolases"/>
    <property type="match status" value="1"/>
</dbReference>
<dbReference type="PROSITE" id="PS00131">
    <property type="entry name" value="CARBOXYPEPT_SER_SER"/>
    <property type="match status" value="1"/>
</dbReference>
<organism evidence="3 4">
    <name type="scientific">Triparma columacea</name>
    <dbReference type="NCBI Taxonomy" id="722753"/>
    <lineage>
        <taxon>Eukaryota</taxon>
        <taxon>Sar</taxon>
        <taxon>Stramenopiles</taxon>
        <taxon>Ochrophyta</taxon>
        <taxon>Bolidophyceae</taxon>
        <taxon>Parmales</taxon>
        <taxon>Triparmaceae</taxon>
        <taxon>Triparma</taxon>
    </lineage>
</organism>
<gene>
    <name evidence="3" type="ORF">TrCOL_g11169</name>
</gene>
<keyword evidence="4" id="KW-1185">Reference proteome</keyword>
<dbReference type="Gene3D" id="3.40.50.12670">
    <property type="match status" value="1"/>
</dbReference>
<dbReference type="EMBL" id="BRYA01000296">
    <property type="protein sequence ID" value="GMI46384.1"/>
    <property type="molecule type" value="Genomic_DNA"/>
</dbReference>
<dbReference type="PANTHER" id="PTHR11802">
    <property type="entry name" value="SERINE PROTEASE FAMILY S10 SERINE CARBOXYPEPTIDASE"/>
    <property type="match status" value="1"/>
</dbReference>
<evidence type="ECO:0000313" key="3">
    <source>
        <dbReference type="EMBL" id="GMI46384.1"/>
    </source>
</evidence>
<dbReference type="GO" id="GO:0006508">
    <property type="term" value="P:proteolysis"/>
    <property type="evidence" value="ECO:0007669"/>
    <property type="project" value="UniProtKB-KW"/>
</dbReference>
<dbReference type="EC" id="3.4.16.-" evidence="2"/>
<feature type="chain" id="PRO_5041017147" description="Carboxypeptidase" evidence="2">
    <location>
        <begin position="18"/>
        <end position="495"/>
    </location>
</feature>
<dbReference type="InterPro" id="IPR001563">
    <property type="entry name" value="Peptidase_S10"/>
</dbReference>
<evidence type="ECO:0000256" key="1">
    <source>
        <dbReference type="ARBA" id="ARBA00009431"/>
    </source>
</evidence>
<keyword evidence="2" id="KW-0732">Signal</keyword>
<dbReference type="InterPro" id="IPR029058">
    <property type="entry name" value="AB_hydrolase_fold"/>
</dbReference>
<sequence length="495" mass="54178">MLVLSSLLLGALAAVGAAPTEDIVTNLPGYGELPFSMYSGFLSYTMSTGQQVNTHYILTQQMEGEYDEGKLIFWSNGGPGASSMFGFMTEVGPFSLNADSLTTDEYLSTGIPTVFPNENSWSQLGDLLIFEAPSPVGFSYCGDDVSADGTSCGDWTDELAAENNLLALQAFYLKFPELKTKDLYLSGESYAGVYIPTMARSIITNDPSINLKGFAVGDACTGTEVLCGSDGDFGPWWDLTFMYGHGQLSTKTYDSIKSACGGEDTLKHPLANGGLSDACNAKLAEMDDEIGGYYEYALYDDCTYDNGLLKSAARPQHTLWRGNVEGALNDYTCGGGEVMELYANVTEVRDALHVSQDSFFFSGDDGIGFNYTLTERNLMPFYKDVAIGKYADLGVRVMVYNGDTDPGINSFVAQNWTSSLGLEEISAWRPWTLDSCARMGGYVTRYEGDFSFLTIRGAGHMTPTYKPEASFEMFRSWIMGEEWKKYEKGCEEPEL</sequence>
<dbReference type="GO" id="GO:0004185">
    <property type="term" value="F:serine-type carboxypeptidase activity"/>
    <property type="evidence" value="ECO:0007669"/>
    <property type="project" value="UniProtKB-UniRule"/>
</dbReference>
<dbReference type="InterPro" id="IPR018202">
    <property type="entry name" value="Ser_caboxypep_ser_AS"/>
</dbReference>
<dbReference type="AlphaFoldDB" id="A0A9W7GK55"/>
<dbReference type="Proteomes" id="UP001165065">
    <property type="component" value="Unassembled WGS sequence"/>
</dbReference>
<feature type="signal peptide" evidence="2">
    <location>
        <begin position="1"/>
        <end position="17"/>
    </location>
</feature>
<keyword evidence="2" id="KW-0121">Carboxypeptidase</keyword>
<dbReference type="PRINTS" id="PR00724">
    <property type="entry name" value="CRBOXYPTASEC"/>
</dbReference>
<dbReference type="Pfam" id="PF00450">
    <property type="entry name" value="Peptidase_S10"/>
    <property type="match status" value="1"/>
</dbReference>
<keyword evidence="2" id="KW-0645">Protease</keyword>